<comment type="pathway">
    <text evidence="2">Protein modification; protein glycosylation.</text>
</comment>
<dbReference type="Proteomes" id="UP001497623">
    <property type="component" value="Unassembled WGS sequence"/>
</dbReference>
<evidence type="ECO:0000256" key="6">
    <source>
        <dbReference type="ARBA" id="ARBA00023034"/>
    </source>
</evidence>
<evidence type="ECO:0000256" key="3">
    <source>
        <dbReference type="ARBA" id="ARBA00008919"/>
    </source>
</evidence>
<dbReference type="SUPFAM" id="SSF53756">
    <property type="entry name" value="UDP-Glycosyltransferase/glycogen phosphorylase"/>
    <property type="match status" value="1"/>
</dbReference>
<protein>
    <recommendedName>
        <fullName evidence="7">Fucosyltransferase</fullName>
        <ecNumber evidence="7">2.4.1.-</ecNumber>
    </recommendedName>
</protein>
<evidence type="ECO:0000256" key="2">
    <source>
        <dbReference type="ARBA" id="ARBA00004922"/>
    </source>
</evidence>
<evidence type="ECO:0000313" key="10">
    <source>
        <dbReference type="Proteomes" id="UP001497623"/>
    </source>
</evidence>
<comment type="caution">
    <text evidence="9">The sequence shown here is derived from an EMBL/GenBank/DDBJ whole genome shotgun (WGS) entry which is preliminary data.</text>
</comment>
<dbReference type="EMBL" id="CAXKWB010001895">
    <property type="protein sequence ID" value="CAL4065750.1"/>
    <property type="molecule type" value="Genomic_DNA"/>
</dbReference>
<feature type="domain" description="Fucosyltransferase C-terminal" evidence="8">
    <location>
        <begin position="60"/>
        <end position="137"/>
    </location>
</feature>
<reference evidence="9 10" key="1">
    <citation type="submission" date="2024-05" db="EMBL/GenBank/DDBJ databases">
        <authorList>
            <person name="Wallberg A."/>
        </authorList>
    </citation>
    <scope>NUCLEOTIDE SEQUENCE [LARGE SCALE GENOMIC DNA]</scope>
</reference>
<comment type="similarity">
    <text evidence="3 7">Belongs to the glycosyltransferase 10 family.</text>
</comment>
<dbReference type="Gene3D" id="3.40.50.11660">
    <property type="entry name" value="Glycosyl transferase family 10, C-terminal domain"/>
    <property type="match status" value="1"/>
</dbReference>
<evidence type="ECO:0000313" key="9">
    <source>
        <dbReference type="EMBL" id="CAL4065750.1"/>
    </source>
</evidence>
<keyword evidence="7" id="KW-0472">Membrane</keyword>
<name>A0AAV2PWX9_MEGNR</name>
<dbReference type="AlphaFoldDB" id="A0AAV2PWX9"/>
<dbReference type="Pfam" id="PF00852">
    <property type="entry name" value="Glyco_transf_10"/>
    <property type="match status" value="1"/>
</dbReference>
<keyword evidence="5 7" id="KW-0808">Transferase</keyword>
<proteinExistence type="inferred from homology"/>
<dbReference type="InterPro" id="IPR038577">
    <property type="entry name" value="GT10-like_C_sf"/>
</dbReference>
<dbReference type="InterPro" id="IPR055270">
    <property type="entry name" value="Glyco_tran_10_C"/>
</dbReference>
<dbReference type="PANTHER" id="PTHR48438:SF1">
    <property type="entry name" value="ALPHA-(1,3)-FUCOSYLTRANSFERASE C-RELATED"/>
    <property type="match status" value="1"/>
</dbReference>
<evidence type="ECO:0000259" key="8">
    <source>
        <dbReference type="Pfam" id="PF00852"/>
    </source>
</evidence>
<dbReference type="GO" id="GO:0032580">
    <property type="term" value="C:Golgi cisterna membrane"/>
    <property type="evidence" value="ECO:0007669"/>
    <property type="project" value="UniProtKB-SubCell"/>
</dbReference>
<dbReference type="PANTHER" id="PTHR48438">
    <property type="entry name" value="ALPHA-(1,3)-FUCOSYLTRANSFERASE C-RELATED"/>
    <property type="match status" value="1"/>
</dbReference>
<accession>A0AAV2PWX9</accession>
<keyword evidence="6 7" id="KW-0333">Golgi apparatus</keyword>
<evidence type="ECO:0000256" key="4">
    <source>
        <dbReference type="ARBA" id="ARBA00022676"/>
    </source>
</evidence>
<evidence type="ECO:0000256" key="1">
    <source>
        <dbReference type="ARBA" id="ARBA00004323"/>
    </source>
</evidence>
<comment type="subcellular location">
    <subcellularLocation>
        <location evidence="1">Golgi apparatus membrane</location>
        <topology evidence="1">Single-pass type II membrane protein</topology>
    </subcellularLocation>
    <subcellularLocation>
        <location evidence="7">Golgi apparatus</location>
        <location evidence="7">Golgi stack membrane</location>
        <topology evidence="7">Single-pass type II membrane protein</topology>
    </subcellularLocation>
</comment>
<feature type="non-terminal residue" evidence="9">
    <location>
        <position position="146"/>
    </location>
</feature>
<dbReference type="InterPro" id="IPR001503">
    <property type="entry name" value="Glyco_trans_10"/>
</dbReference>
<evidence type="ECO:0000256" key="5">
    <source>
        <dbReference type="ARBA" id="ARBA00022679"/>
    </source>
</evidence>
<organism evidence="9 10">
    <name type="scientific">Meganyctiphanes norvegica</name>
    <name type="common">Northern krill</name>
    <name type="synonym">Thysanopoda norvegica</name>
    <dbReference type="NCBI Taxonomy" id="48144"/>
    <lineage>
        <taxon>Eukaryota</taxon>
        <taxon>Metazoa</taxon>
        <taxon>Ecdysozoa</taxon>
        <taxon>Arthropoda</taxon>
        <taxon>Crustacea</taxon>
        <taxon>Multicrustacea</taxon>
        <taxon>Malacostraca</taxon>
        <taxon>Eumalacostraca</taxon>
        <taxon>Eucarida</taxon>
        <taxon>Euphausiacea</taxon>
        <taxon>Euphausiidae</taxon>
        <taxon>Meganyctiphanes</taxon>
    </lineage>
</organism>
<evidence type="ECO:0000256" key="7">
    <source>
        <dbReference type="RuleBase" id="RU003832"/>
    </source>
</evidence>
<sequence length="146" mass="17057">MADICQSLRSLVIADVSLRPVRPQLMSSYPKTMEAYQKARAMGTSLEEVMGDDWKSFVERPHLVAWMSGHCRTHSRREEYIRELQKYIELDIFGTCGKKMCARKGSHLSSWCWENILRPNYLFYMAMENSLCQDYLNNSQYLAIIS</sequence>
<keyword evidence="7" id="KW-0812">Transmembrane</keyword>
<keyword evidence="4 7" id="KW-0328">Glycosyltransferase</keyword>
<dbReference type="GO" id="GO:0000139">
    <property type="term" value="C:Golgi membrane"/>
    <property type="evidence" value="ECO:0007669"/>
    <property type="project" value="UniProtKB-SubCell"/>
</dbReference>
<dbReference type="GO" id="GO:0008417">
    <property type="term" value="F:fucosyltransferase activity"/>
    <property type="evidence" value="ECO:0007669"/>
    <property type="project" value="InterPro"/>
</dbReference>
<keyword evidence="10" id="KW-1185">Reference proteome</keyword>
<gene>
    <name evidence="9" type="ORF">MNOR_LOCUS5039</name>
</gene>
<dbReference type="EC" id="2.4.1.-" evidence="7"/>